<dbReference type="Pfam" id="PF13419">
    <property type="entry name" value="HAD_2"/>
    <property type="match status" value="1"/>
</dbReference>
<organism evidence="1">
    <name type="scientific">Anaerococcus vaginalis</name>
    <dbReference type="NCBI Taxonomy" id="33037"/>
    <lineage>
        <taxon>Bacteria</taxon>
        <taxon>Bacillati</taxon>
        <taxon>Bacillota</taxon>
        <taxon>Tissierellia</taxon>
        <taxon>Tissierellales</taxon>
        <taxon>Peptoniphilaceae</taxon>
        <taxon>Anaerococcus</taxon>
    </lineage>
</organism>
<dbReference type="NCBIfam" id="TIGR01509">
    <property type="entry name" value="HAD-SF-IA-v3"/>
    <property type="match status" value="1"/>
</dbReference>
<dbReference type="CDD" id="cd07505">
    <property type="entry name" value="HAD_BPGM-like"/>
    <property type="match status" value="1"/>
</dbReference>
<sequence length="217" mass="25287">MKLFFDCDGTILDSMHIWLEPIAKLLKEYNYKLTTEEKGKIEALSFLDTVKWLKENVCKDKSEKEVLDYFSSTITDAYKNHLLAKDGAVEILQKLKNDGYDMCICSSTDKIHLENALRRLGIINLFDFILTPDKFPYKKSDKEYWQKALDNYKIEAKDAVLFDDALYAVKSAKKLGIKTVGIKDFPYNENEWQEIKKEADMVIDNIKDIDMEKIKNL</sequence>
<dbReference type="GO" id="GO:0006281">
    <property type="term" value="P:DNA repair"/>
    <property type="evidence" value="ECO:0007669"/>
    <property type="project" value="TreeGrafter"/>
</dbReference>
<keyword evidence="1" id="KW-0378">Hydrolase</keyword>
<dbReference type="SFLD" id="SFLDG01129">
    <property type="entry name" value="C1.5:_HAD__Beta-PGM__Phosphata"/>
    <property type="match status" value="1"/>
</dbReference>
<evidence type="ECO:0000313" key="1">
    <source>
        <dbReference type="EMBL" id="VYS85606.1"/>
    </source>
</evidence>
<dbReference type="Gene3D" id="1.10.150.240">
    <property type="entry name" value="Putative phosphatase, domain 2"/>
    <property type="match status" value="1"/>
</dbReference>
<reference evidence="1" key="1">
    <citation type="submission" date="2019-11" db="EMBL/GenBank/DDBJ databases">
        <authorList>
            <person name="Feng L."/>
        </authorList>
    </citation>
    <scope>NUCLEOTIDE SEQUENCE</scope>
    <source>
        <strain evidence="1">AvaginalisLFYP127</strain>
    </source>
</reference>
<proteinExistence type="predicted"/>
<dbReference type="PANTHER" id="PTHR43434:SF1">
    <property type="entry name" value="PHOSPHOGLYCOLATE PHOSPHATASE"/>
    <property type="match status" value="1"/>
</dbReference>
<dbReference type="InterPro" id="IPR023214">
    <property type="entry name" value="HAD_sf"/>
</dbReference>
<protein>
    <submittedName>
        <fullName evidence="1">6-phosphogluconate phosphatase</fullName>
        <ecNumber evidence="1">3.1.3.-</ecNumber>
    </submittedName>
</protein>
<accession>A0A6N2RXN7</accession>
<dbReference type="RefSeq" id="WP_070605609.1">
    <property type="nucleotide sequence ID" value="NZ_CACRSW010000007.1"/>
</dbReference>
<gene>
    <name evidence="1" type="primary">yieH</name>
    <name evidence="1" type="ORF">AVLFYP127_01597</name>
</gene>
<dbReference type="InterPro" id="IPR036412">
    <property type="entry name" value="HAD-like_sf"/>
</dbReference>
<dbReference type="SFLD" id="SFLDS00003">
    <property type="entry name" value="Haloacid_Dehalogenase"/>
    <property type="match status" value="1"/>
</dbReference>
<dbReference type="SUPFAM" id="SSF56784">
    <property type="entry name" value="HAD-like"/>
    <property type="match status" value="1"/>
</dbReference>
<dbReference type="GO" id="GO:0008967">
    <property type="term" value="F:phosphoglycolate phosphatase activity"/>
    <property type="evidence" value="ECO:0007669"/>
    <property type="project" value="TreeGrafter"/>
</dbReference>
<dbReference type="InterPro" id="IPR050155">
    <property type="entry name" value="HAD-like_hydrolase_sf"/>
</dbReference>
<dbReference type="EMBL" id="CACRSW010000007">
    <property type="protein sequence ID" value="VYS85606.1"/>
    <property type="molecule type" value="Genomic_DNA"/>
</dbReference>
<dbReference type="AlphaFoldDB" id="A0A6N2RXN7"/>
<dbReference type="InterPro" id="IPR023198">
    <property type="entry name" value="PGP-like_dom2"/>
</dbReference>
<dbReference type="EC" id="3.1.3.-" evidence="1"/>
<dbReference type="InterPro" id="IPR006439">
    <property type="entry name" value="HAD-SF_hydro_IA"/>
</dbReference>
<dbReference type="Gene3D" id="3.40.50.1000">
    <property type="entry name" value="HAD superfamily/HAD-like"/>
    <property type="match status" value="1"/>
</dbReference>
<dbReference type="InterPro" id="IPR041492">
    <property type="entry name" value="HAD_2"/>
</dbReference>
<dbReference type="PANTHER" id="PTHR43434">
    <property type="entry name" value="PHOSPHOGLYCOLATE PHOSPHATASE"/>
    <property type="match status" value="1"/>
</dbReference>
<name>A0A6N2RXN7_9FIRM</name>